<dbReference type="Pfam" id="PF13505">
    <property type="entry name" value="OMP_b-brl"/>
    <property type="match status" value="1"/>
</dbReference>
<sequence>MTAMRVAATFALAAFVTTVPAGAAMAADLITVPTSTQAELPMVEAAGFDWSGFYAGVHGTAQNGSTSGTQYGLGIQAGVNAQFDFYLLGAEVAVSGLLENGTVGETSYGQILGRAGLVVSDNVVVYAAGGYGIDMGPPNEEDALLGGGVELAVTEDISVRAQYLHGFPLQGGNNKNQFTLGASYHF</sequence>
<dbReference type="Proteomes" id="UP000438106">
    <property type="component" value="Unassembled WGS sequence"/>
</dbReference>
<evidence type="ECO:0000259" key="3">
    <source>
        <dbReference type="Pfam" id="PF13505"/>
    </source>
</evidence>
<protein>
    <submittedName>
        <fullName evidence="4">Outer membrane beta-barrel protein</fullName>
    </submittedName>
</protein>
<feature type="signal peptide" evidence="2">
    <location>
        <begin position="1"/>
        <end position="26"/>
    </location>
</feature>
<feature type="domain" description="Outer membrane protein beta-barrel" evidence="3">
    <location>
        <begin position="44"/>
        <end position="186"/>
    </location>
</feature>
<evidence type="ECO:0000313" key="5">
    <source>
        <dbReference type="Proteomes" id="UP000438106"/>
    </source>
</evidence>
<dbReference type="InterPro" id="IPR027385">
    <property type="entry name" value="Beta-barrel_OMP"/>
</dbReference>
<reference evidence="4 5" key="1">
    <citation type="submission" date="2019-12" db="EMBL/GenBank/DDBJ databases">
        <title>Devosia maris sp. nov., isolated from the deep seawater.</title>
        <authorList>
            <person name="Liu Y."/>
        </authorList>
    </citation>
    <scope>NUCLEOTIDE SEQUENCE [LARGE SCALE GENOMIC DNA]</scope>
    <source>
        <strain evidence="4 5">L53-10-65</strain>
    </source>
</reference>
<keyword evidence="1 2" id="KW-0732">Signal</keyword>
<dbReference type="EMBL" id="WQRF01000001">
    <property type="protein sequence ID" value="MVS98058.1"/>
    <property type="molecule type" value="Genomic_DNA"/>
</dbReference>
<keyword evidence="5" id="KW-1185">Reference proteome</keyword>
<evidence type="ECO:0000313" key="4">
    <source>
        <dbReference type="EMBL" id="MVS98058.1"/>
    </source>
</evidence>
<dbReference type="SUPFAM" id="SSF56925">
    <property type="entry name" value="OMPA-like"/>
    <property type="match status" value="1"/>
</dbReference>
<gene>
    <name evidence="4" type="ORF">GO014_03355</name>
</gene>
<dbReference type="InterPro" id="IPR011250">
    <property type="entry name" value="OMP/PagP_B-barrel"/>
</dbReference>
<evidence type="ECO:0000256" key="2">
    <source>
        <dbReference type="SAM" id="SignalP"/>
    </source>
</evidence>
<comment type="caution">
    <text evidence="4">The sequence shown here is derived from an EMBL/GenBank/DDBJ whole genome shotgun (WGS) entry which is preliminary data.</text>
</comment>
<accession>A0A7X3FNX4</accession>
<name>A0A7X3FNX4_9HYPH</name>
<feature type="chain" id="PRO_5030904135" evidence="2">
    <location>
        <begin position="27"/>
        <end position="186"/>
    </location>
</feature>
<organism evidence="4 5">
    <name type="scientific">Devosia marina</name>
    <dbReference type="NCBI Taxonomy" id="2683198"/>
    <lineage>
        <taxon>Bacteria</taxon>
        <taxon>Pseudomonadati</taxon>
        <taxon>Pseudomonadota</taxon>
        <taxon>Alphaproteobacteria</taxon>
        <taxon>Hyphomicrobiales</taxon>
        <taxon>Devosiaceae</taxon>
        <taxon>Devosia</taxon>
    </lineage>
</organism>
<proteinExistence type="predicted"/>
<evidence type="ECO:0000256" key="1">
    <source>
        <dbReference type="ARBA" id="ARBA00022729"/>
    </source>
</evidence>
<dbReference type="AlphaFoldDB" id="A0A7X3FNX4"/>